<evidence type="ECO:0000313" key="3">
    <source>
        <dbReference type="Proteomes" id="UP001234178"/>
    </source>
</evidence>
<name>A0ABR0ATJ0_9CRUS</name>
<organism evidence="2 3">
    <name type="scientific">Daphnia magna</name>
    <dbReference type="NCBI Taxonomy" id="35525"/>
    <lineage>
        <taxon>Eukaryota</taxon>
        <taxon>Metazoa</taxon>
        <taxon>Ecdysozoa</taxon>
        <taxon>Arthropoda</taxon>
        <taxon>Crustacea</taxon>
        <taxon>Branchiopoda</taxon>
        <taxon>Diplostraca</taxon>
        <taxon>Cladocera</taxon>
        <taxon>Anomopoda</taxon>
        <taxon>Daphniidae</taxon>
        <taxon>Daphnia</taxon>
    </lineage>
</organism>
<accession>A0ABR0ATJ0</accession>
<dbReference type="Proteomes" id="UP001234178">
    <property type="component" value="Unassembled WGS sequence"/>
</dbReference>
<feature type="compositionally biased region" description="Basic and acidic residues" evidence="1">
    <location>
        <begin position="67"/>
        <end position="83"/>
    </location>
</feature>
<evidence type="ECO:0000256" key="1">
    <source>
        <dbReference type="SAM" id="MobiDB-lite"/>
    </source>
</evidence>
<sequence>MLNLSAQRGPFTGFFTVCRHIVMISHLNIAPAPSRLKLDQFSGVQNRPRIQFLSMYSSSLASSCGAESRKPSNTEDTQGKEDGIQNLELDWALFVIS</sequence>
<protein>
    <submittedName>
        <fullName evidence="2">Uncharacterized protein</fullName>
    </submittedName>
</protein>
<feature type="region of interest" description="Disordered" evidence="1">
    <location>
        <begin position="64"/>
        <end position="83"/>
    </location>
</feature>
<evidence type="ECO:0000313" key="2">
    <source>
        <dbReference type="EMBL" id="KAK4028433.1"/>
    </source>
</evidence>
<comment type="caution">
    <text evidence="2">The sequence shown here is derived from an EMBL/GenBank/DDBJ whole genome shotgun (WGS) entry which is preliminary data.</text>
</comment>
<dbReference type="EMBL" id="JAOYFB010000038">
    <property type="protein sequence ID" value="KAK4028433.1"/>
    <property type="molecule type" value="Genomic_DNA"/>
</dbReference>
<reference evidence="2 3" key="1">
    <citation type="journal article" date="2023" name="Nucleic Acids Res.">
        <title>The hologenome of Daphnia magna reveals possible DNA methylation and microbiome-mediated evolution of the host genome.</title>
        <authorList>
            <person name="Chaturvedi A."/>
            <person name="Li X."/>
            <person name="Dhandapani V."/>
            <person name="Marshall H."/>
            <person name="Kissane S."/>
            <person name="Cuenca-Cambronero M."/>
            <person name="Asole G."/>
            <person name="Calvet F."/>
            <person name="Ruiz-Romero M."/>
            <person name="Marangio P."/>
            <person name="Guigo R."/>
            <person name="Rago D."/>
            <person name="Mirbahai L."/>
            <person name="Eastwood N."/>
            <person name="Colbourne J.K."/>
            <person name="Zhou J."/>
            <person name="Mallon E."/>
            <person name="Orsini L."/>
        </authorList>
    </citation>
    <scope>NUCLEOTIDE SEQUENCE [LARGE SCALE GENOMIC DNA]</scope>
    <source>
        <strain evidence="2">LRV0_1</strain>
    </source>
</reference>
<proteinExistence type="predicted"/>
<keyword evidence="3" id="KW-1185">Reference proteome</keyword>
<gene>
    <name evidence="2" type="ORF">OUZ56_017711</name>
</gene>